<dbReference type="InterPro" id="IPR009060">
    <property type="entry name" value="UBA-like_sf"/>
</dbReference>
<dbReference type="CDD" id="cd14290">
    <property type="entry name" value="UBA_PUB_plant"/>
    <property type="match status" value="1"/>
</dbReference>
<dbReference type="InterPro" id="IPR010713">
    <property type="entry name" value="XET_C"/>
</dbReference>
<feature type="compositionally biased region" description="Basic and acidic residues" evidence="1">
    <location>
        <begin position="194"/>
        <end position="210"/>
    </location>
</feature>
<evidence type="ECO:0000313" key="3">
    <source>
        <dbReference type="EMBL" id="KAK1412659.1"/>
    </source>
</evidence>
<accession>A0AAD8JXG3</accession>
<dbReference type="Gene3D" id="1.10.8.10">
    <property type="entry name" value="DNA helicase RuvA subunit, C-terminal domain"/>
    <property type="match status" value="1"/>
</dbReference>
<feature type="region of interest" description="Disordered" evidence="1">
    <location>
        <begin position="252"/>
        <end position="271"/>
    </location>
</feature>
<evidence type="ECO:0000256" key="1">
    <source>
        <dbReference type="SAM" id="MobiDB-lite"/>
    </source>
</evidence>
<protein>
    <recommendedName>
        <fullName evidence="2">UBA domain-containing protein</fullName>
    </recommendedName>
</protein>
<dbReference type="SUPFAM" id="SSF46934">
    <property type="entry name" value="UBA-like"/>
    <property type="match status" value="1"/>
</dbReference>
<evidence type="ECO:0000313" key="4">
    <source>
        <dbReference type="Proteomes" id="UP001229421"/>
    </source>
</evidence>
<proteinExistence type="predicted"/>
<dbReference type="SUPFAM" id="SSF49899">
    <property type="entry name" value="Concanavalin A-like lectins/glucanases"/>
    <property type="match status" value="1"/>
</dbReference>
<dbReference type="InterPro" id="IPR018997">
    <property type="entry name" value="PUB_domain"/>
</dbReference>
<evidence type="ECO:0000259" key="2">
    <source>
        <dbReference type="PROSITE" id="PS50030"/>
    </source>
</evidence>
<dbReference type="Gene3D" id="1.20.58.2190">
    <property type="match status" value="1"/>
</dbReference>
<dbReference type="GO" id="GO:0044042">
    <property type="term" value="P:glucan metabolic process"/>
    <property type="evidence" value="ECO:0007669"/>
    <property type="project" value="InterPro"/>
</dbReference>
<organism evidence="3 4">
    <name type="scientific">Tagetes erecta</name>
    <name type="common">African marigold</name>
    <dbReference type="NCBI Taxonomy" id="13708"/>
    <lineage>
        <taxon>Eukaryota</taxon>
        <taxon>Viridiplantae</taxon>
        <taxon>Streptophyta</taxon>
        <taxon>Embryophyta</taxon>
        <taxon>Tracheophyta</taxon>
        <taxon>Spermatophyta</taxon>
        <taxon>Magnoliopsida</taxon>
        <taxon>eudicotyledons</taxon>
        <taxon>Gunneridae</taxon>
        <taxon>Pentapetalae</taxon>
        <taxon>asterids</taxon>
        <taxon>campanulids</taxon>
        <taxon>Asterales</taxon>
        <taxon>Asteraceae</taxon>
        <taxon>Asteroideae</taxon>
        <taxon>Heliantheae alliance</taxon>
        <taxon>Tageteae</taxon>
        <taxon>Tagetes</taxon>
    </lineage>
</organism>
<dbReference type="PROSITE" id="PS50030">
    <property type="entry name" value="UBA"/>
    <property type="match status" value="1"/>
</dbReference>
<reference evidence="3" key="1">
    <citation type="journal article" date="2023" name="bioRxiv">
        <title>Improved chromosome-level genome assembly for marigold (Tagetes erecta).</title>
        <authorList>
            <person name="Jiang F."/>
            <person name="Yuan L."/>
            <person name="Wang S."/>
            <person name="Wang H."/>
            <person name="Xu D."/>
            <person name="Wang A."/>
            <person name="Fan W."/>
        </authorList>
    </citation>
    <scope>NUCLEOTIDE SEQUENCE</scope>
    <source>
        <strain evidence="3">WSJ</strain>
        <tissue evidence="3">Leaf</tissue>
    </source>
</reference>
<dbReference type="Proteomes" id="UP001229421">
    <property type="component" value="Unassembled WGS sequence"/>
</dbReference>
<dbReference type="GO" id="GO:0048046">
    <property type="term" value="C:apoplast"/>
    <property type="evidence" value="ECO:0007669"/>
    <property type="project" value="InterPro"/>
</dbReference>
<name>A0AAD8JXG3_TARER</name>
<dbReference type="Pfam" id="PF22562">
    <property type="entry name" value="UBA_7"/>
    <property type="match status" value="1"/>
</dbReference>
<dbReference type="PANTHER" id="PTHR46713">
    <property type="entry name" value="F13M7.16 PROTEIN"/>
    <property type="match status" value="1"/>
</dbReference>
<keyword evidence="4" id="KW-1185">Reference proteome</keyword>
<dbReference type="GO" id="GO:0016762">
    <property type="term" value="F:xyloglucan:xyloglucosyl transferase activity"/>
    <property type="evidence" value="ECO:0007669"/>
    <property type="project" value="InterPro"/>
</dbReference>
<dbReference type="SUPFAM" id="SSF143503">
    <property type="entry name" value="PUG domain-like"/>
    <property type="match status" value="1"/>
</dbReference>
<gene>
    <name evidence="3" type="ORF">QVD17_34085</name>
</gene>
<dbReference type="EMBL" id="JAUHHV010000009">
    <property type="protein sequence ID" value="KAK1412659.1"/>
    <property type="molecule type" value="Genomic_DNA"/>
</dbReference>
<dbReference type="Gene3D" id="2.60.120.200">
    <property type="match status" value="1"/>
</dbReference>
<dbReference type="Pfam" id="PF09409">
    <property type="entry name" value="PUB"/>
    <property type="match status" value="1"/>
</dbReference>
<sequence>MPMQLLVSLWDGSDWATDGGKTKANWTQAPFQAHFQDFNIDGCSATPKIPHKDCYNAKYWWNGKNYWQLDQRQMKAYEDVKKKYMNYDYCTDKNRHPWYRKLEMDVEEVNKKLVDELEEMGFPLARAMRALYQSGNSSLEDAINWIVEHEDDPEIDQMPSVPVKIEIENFEPSFVSEEVRLTAQKLREKSRKRNKEEDMKSVPNREKERIKAGKELQEAKNIAEENERKRFIALKKAEKAEENRAREKIRQKLQQDKLERRSRLEQPVQNNASLKTSTPMVQENKEMLPVMSTEIGVTLTTKVELMRECLRSLRRCNKHVDFKVKRAFETLLIYVRNVARNPDEDKFRKIRLSNPAFKERVGIFEQGVKFLELCGFERVEGGKYLFLPRDKFDMAVFNSAGNILQSAITNPFFGLLSAEE</sequence>
<comment type="caution">
    <text evidence="3">The sequence shown here is derived from an EMBL/GenBank/DDBJ whole genome shotgun (WGS) entry which is preliminary data.</text>
</comment>
<dbReference type="AlphaFoldDB" id="A0AAD8JXG3"/>
<feature type="region of interest" description="Disordered" evidence="1">
    <location>
        <begin position="186"/>
        <end position="210"/>
    </location>
</feature>
<dbReference type="InterPro" id="IPR013320">
    <property type="entry name" value="ConA-like_dom_sf"/>
</dbReference>
<dbReference type="SMART" id="SM00580">
    <property type="entry name" value="PUG"/>
    <property type="match status" value="1"/>
</dbReference>
<dbReference type="Pfam" id="PF06955">
    <property type="entry name" value="XET_C"/>
    <property type="match status" value="1"/>
</dbReference>
<dbReference type="InterPro" id="IPR015940">
    <property type="entry name" value="UBA"/>
</dbReference>
<feature type="compositionally biased region" description="Basic and acidic residues" evidence="1">
    <location>
        <begin position="252"/>
        <end position="264"/>
    </location>
</feature>
<dbReference type="PANTHER" id="PTHR46713:SF4">
    <property type="entry name" value="UBIQUITIN-ASSOCIATED (UBA)_TS-N DOMAIN PROTEIN"/>
    <property type="match status" value="1"/>
</dbReference>
<feature type="domain" description="UBA" evidence="2">
    <location>
        <begin position="108"/>
        <end position="149"/>
    </location>
</feature>
<dbReference type="InterPro" id="IPR036339">
    <property type="entry name" value="PUB-like_dom_sf"/>
</dbReference>
<dbReference type="SMART" id="SM00165">
    <property type="entry name" value="UBA"/>
    <property type="match status" value="1"/>
</dbReference>